<dbReference type="PANTHER" id="PTHR37206">
    <property type="entry name" value="TRANSMEMBRANE PROTEIN"/>
    <property type="match status" value="1"/>
</dbReference>
<dbReference type="PANTHER" id="PTHR37206:SF4">
    <property type="entry name" value="TRANSMEMBRANE PROTEIN"/>
    <property type="match status" value="1"/>
</dbReference>
<dbReference type="EMBL" id="JBDFQZ010000011">
    <property type="protein sequence ID" value="KAK9675957.1"/>
    <property type="molecule type" value="Genomic_DNA"/>
</dbReference>
<feature type="region of interest" description="Disordered" evidence="1">
    <location>
        <begin position="1"/>
        <end position="34"/>
    </location>
</feature>
<evidence type="ECO:0000313" key="2">
    <source>
        <dbReference type="EMBL" id="KAK9675957.1"/>
    </source>
</evidence>
<dbReference type="AlphaFoldDB" id="A0AAW1HHU4"/>
<evidence type="ECO:0000256" key="1">
    <source>
        <dbReference type="SAM" id="MobiDB-lite"/>
    </source>
</evidence>
<evidence type="ECO:0000313" key="3">
    <source>
        <dbReference type="Proteomes" id="UP001443914"/>
    </source>
</evidence>
<accession>A0AAW1HHU4</accession>
<dbReference type="Proteomes" id="UP001443914">
    <property type="component" value="Unassembled WGS sequence"/>
</dbReference>
<name>A0AAW1HHU4_SAPOF</name>
<reference evidence="2" key="1">
    <citation type="submission" date="2024-03" db="EMBL/GenBank/DDBJ databases">
        <title>WGS assembly of Saponaria officinalis var. Norfolk2.</title>
        <authorList>
            <person name="Jenkins J."/>
            <person name="Shu S."/>
            <person name="Grimwood J."/>
            <person name="Barry K."/>
            <person name="Goodstein D."/>
            <person name="Schmutz J."/>
            <person name="Leebens-Mack J."/>
            <person name="Osbourn A."/>
        </authorList>
    </citation>
    <scope>NUCLEOTIDE SEQUENCE [LARGE SCALE GENOMIC DNA]</scope>
    <source>
        <strain evidence="2">JIC</strain>
    </source>
</reference>
<protein>
    <submittedName>
        <fullName evidence="2">Uncharacterized protein</fullName>
    </submittedName>
</protein>
<comment type="caution">
    <text evidence="2">The sequence shown here is derived from an EMBL/GenBank/DDBJ whole genome shotgun (WGS) entry which is preliminary data.</text>
</comment>
<proteinExistence type="predicted"/>
<feature type="compositionally biased region" description="Acidic residues" evidence="1">
    <location>
        <begin position="1"/>
        <end position="18"/>
    </location>
</feature>
<gene>
    <name evidence="2" type="ORF">RND81_11G044300</name>
</gene>
<keyword evidence="3" id="KW-1185">Reference proteome</keyword>
<sequence length="194" mass="21751">MGNSEISDEFSDWEEVSDPYDHRQLPSSPPNPQNVEYRLVLRENYYSDGSEIFPPTEHEGLPLLPTVCKSEEEDTLSVSSLSGAVSETDSSTQRRVESDSKLSVIMRGVGRRMFAVFVTNFRCQVSGLRPGSVVVPGAVIAVAVFACLKILQLKNRLLLLIREKDQRISQLMSQIAQMNEILSARRKVPILRIN</sequence>
<organism evidence="2 3">
    <name type="scientific">Saponaria officinalis</name>
    <name type="common">Common soapwort</name>
    <name type="synonym">Lychnis saponaria</name>
    <dbReference type="NCBI Taxonomy" id="3572"/>
    <lineage>
        <taxon>Eukaryota</taxon>
        <taxon>Viridiplantae</taxon>
        <taxon>Streptophyta</taxon>
        <taxon>Embryophyta</taxon>
        <taxon>Tracheophyta</taxon>
        <taxon>Spermatophyta</taxon>
        <taxon>Magnoliopsida</taxon>
        <taxon>eudicotyledons</taxon>
        <taxon>Gunneridae</taxon>
        <taxon>Pentapetalae</taxon>
        <taxon>Caryophyllales</taxon>
        <taxon>Caryophyllaceae</taxon>
        <taxon>Caryophylleae</taxon>
        <taxon>Saponaria</taxon>
    </lineage>
</organism>